<dbReference type="GO" id="GO:0045944">
    <property type="term" value="P:positive regulation of transcription by RNA polymerase II"/>
    <property type="evidence" value="ECO:0007669"/>
    <property type="project" value="TreeGrafter"/>
</dbReference>
<dbReference type="GO" id="GO:0005634">
    <property type="term" value="C:nucleus"/>
    <property type="evidence" value="ECO:0007669"/>
    <property type="project" value="TreeGrafter"/>
</dbReference>
<feature type="compositionally biased region" description="Basic and acidic residues" evidence="5">
    <location>
        <begin position="170"/>
        <end position="179"/>
    </location>
</feature>
<protein>
    <recommendedName>
        <fullName evidence="6">C2H2-type domain-containing protein</fullName>
    </recommendedName>
</protein>
<dbReference type="InterPro" id="IPR013087">
    <property type="entry name" value="Znf_C2H2_type"/>
</dbReference>
<dbReference type="OrthoDB" id="6110130at2759"/>
<evidence type="ECO:0000256" key="1">
    <source>
        <dbReference type="ARBA" id="ARBA00022723"/>
    </source>
</evidence>
<feature type="region of interest" description="Disordered" evidence="5">
    <location>
        <begin position="1"/>
        <end position="195"/>
    </location>
</feature>
<gene>
    <name evidence="7" type="ORF">MENT_LOCUS34964</name>
</gene>
<dbReference type="SMART" id="SM00355">
    <property type="entry name" value="ZnF_C2H2"/>
    <property type="match status" value="7"/>
</dbReference>
<keyword evidence="2" id="KW-0677">Repeat</keyword>
<evidence type="ECO:0000256" key="2">
    <source>
        <dbReference type="ARBA" id="ARBA00022737"/>
    </source>
</evidence>
<feature type="domain" description="C2H2-type" evidence="6">
    <location>
        <begin position="847"/>
        <end position="868"/>
    </location>
</feature>
<sequence length="872" mass="98269">MLSNSSVIESTSDLQEEKTMEVDQLQQSGKEQNEANDKEPIEMIESSSSSPKNIQKEDENTKNTPKSVDCIELLEDDENDSVGVVAEDIQQIEEDNKEEEEREENEEREGGEEEEDDIKVIEEKPPAAKRPKIATTGQRRNSEWPRDGSSSPVPEDPRAAKDSSISHSIQTEEKEKDTSGSKTKNLNNSASSTPLNSYNVLLDRLELYVLNALDKGENMDRKCRGLDALLAAINIQVQKEPYAVRKLILDKQLVLPNTISFPPSQVVDLLIEHDPDHQLSRVINRLFGEERPKLAENERREKQYLRATNPAPNMTKLLMDMGQDLVQESTYFDIVHAKNLPEMPKNMDTYKQVAAQLRPVWQSLKEKNAPFVLKIYKCHVCGFKTESKMILSAHRMTLHYVGRRYQCTFCREFDTNENRMIMHITEAHCFKPVVVDQAPNAMQCPICDAEFNYKVQRDQHMKAYLIEKINLKNFKMCRRDLTKLRNIQMGRAVEDINVINRWLWDKPPIEPSILSQQQEAASQQRQQQLRQQQLQQQKIKQQQAVAAFRGSATPNQVLPPQQLLRQQRALLMSGGNSVSPSLASRLGIQQQTRNNQQLLSSLSPAQQKQLTTALATASLKAASGGSDTIPTVGDVLRFAKDSNEPGSVGATNNNANNSKITPQLLQAAMKAQMLQLQKNKQIQQKSNQILAAAAAAAGLKTGSSPAALAQVRTLNKTNTGTSTPDAARKVTQICEICDASCRDRDNYRIHLQSKHNQLKGKTATDMAQGAPLACSRCRERFWTYEGLERHLLMSHYLVTSDLLAKAQSKTDGCRCKLCGKVYAFNILTHLNNDHNIKLCSAEIMYSCDVCSFKCSSYQKLETHLSEQHPKTR</sequence>
<name>A0A6V7W6D1_MELEN</name>
<keyword evidence="3" id="KW-0863">Zinc-finger</keyword>
<dbReference type="EMBL" id="CAJEWN010000442">
    <property type="protein sequence ID" value="CAD2182723.1"/>
    <property type="molecule type" value="Genomic_DNA"/>
</dbReference>
<feature type="compositionally biased region" description="Basic and acidic residues" evidence="5">
    <location>
        <begin position="31"/>
        <end position="41"/>
    </location>
</feature>
<evidence type="ECO:0000259" key="6">
    <source>
        <dbReference type="PROSITE" id="PS00028"/>
    </source>
</evidence>
<dbReference type="Proteomes" id="UP000580250">
    <property type="component" value="Unassembled WGS sequence"/>
</dbReference>
<dbReference type="Gene3D" id="3.30.160.60">
    <property type="entry name" value="Classic Zinc Finger"/>
    <property type="match status" value="1"/>
</dbReference>
<feature type="compositionally biased region" description="Polar residues" evidence="5">
    <location>
        <begin position="1"/>
        <end position="13"/>
    </location>
</feature>
<evidence type="ECO:0000256" key="5">
    <source>
        <dbReference type="SAM" id="MobiDB-lite"/>
    </source>
</evidence>
<dbReference type="Pfam" id="PF12874">
    <property type="entry name" value="zf-met"/>
    <property type="match status" value="1"/>
</dbReference>
<reference evidence="7 8" key="1">
    <citation type="submission" date="2020-08" db="EMBL/GenBank/DDBJ databases">
        <authorList>
            <person name="Koutsovoulos G."/>
            <person name="Danchin GJ E."/>
        </authorList>
    </citation>
    <scope>NUCLEOTIDE SEQUENCE [LARGE SCALE GENOMIC DNA]</scope>
</reference>
<dbReference type="InterPro" id="IPR050688">
    <property type="entry name" value="Zinc_finger/UBP_domain"/>
</dbReference>
<accession>A0A6V7W6D1</accession>
<proteinExistence type="predicted"/>
<feature type="compositionally biased region" description="Polar residues" evidence="5">
    <location>
        <begin position="180"/>
        <end position="195"/>
    </location>
</feature>
<organism evidence="7 8">
    <name type="scientific">Meloidogyne enterolobii</name>
    <name type="common">Root-knot nematode worm</name>
    <name type="synonym">Meloidogyne mayaguensis</name>
    <dbReference type="NCBI Taxonomy" id="390850"/>
    <lineage>
        <taxon>Eukaryota</taxon>
        <taxon>Metazoa</taxon>
        <taxon>Ecdysozoa</taxon>
        <taxon>Nematoda</taxon>
        <taxon>Chromadorea</taxon>
        <taxon>Rhabditida</taxon>
        <taxon>Tylenchina</taxon>
        <taxon>Tylenchomorpha</taxon>
        <taxon>Tylenchoidea</taxon>
        <taxon>Meloidogynidae</taxon>
        <taxon>Meloidogyninae</taxon>
        <taxon>Meloidogyne</taxon>
    </lineage>
</organism>
<dbReference type="PANTHER" id="PTHR24403:SF110">
    <property type="entry name" value="C2H2-TYPE DOMAIN-CONTAINING PROTEIN-RELATED"/>
    <property type="match status" value="1"/>
</dbReference>
<feature type="domain" description="C2H2-type" evidence="6">
    <location>
        <begin position="774"/>
        <end position="795"/>
    </location>
</feature>
<comment type="caution">
    <text evidence="7">The sequence shown here is derived from an EMBL/GenBank/DDBJ whole genome shotgun (WGS) entry which is preliminary data.</text>
</comment>
<feature type="compositionally biased region" description="Acidic residues" evidence="5">
    <location>
        <begin position="90"/>
        <end position="117"/>
    </location>
</feature>
<dbReference type="PROSITE" id="PS00028">
    <property type="entry name" value="ZINC_FINGER_C2H2_1"/>
    <property type="match status" value="2"/>
</dbReference>
<evidence type="ECO:0000256" key="4">
    <source>
        <dbReference type="ARBA" id="ARBA00022833"/>
    </source>
</evidence>
<dbReference type="AlphaFoldDB" id="A0A6V7W6D1"/>
<dbReference type="GO" id="GO:0008270">
    <property type="term" value="F:zinc ion binding"/>
    <property type="evidence" value="ECO:0007669"/>
    <property type="project" value="UniProtKB-KW"/>
</dbReference>
<dbReference type="PANTHER" id="PTHR24403">
    <property type="entry name" value="ZINC FINGER PROTEIN"/>
    <property type="match status" value="1"/>
</dbReference>
<keyword evidence="1" id="KW-0479">Metal-binding</keyword>
<evidence type="ECO:0000313" key="7">
    <source>
        <dbReference type="EMBL" id="CAD2182723.1"/>
    </source>
</evidence>
<evidence type="ECO:0000256" key="3">
    <source>
        <dbReference type="ARBA" id="ARBA00022771"/>
    </source>
</evidence>
<evidence type="ECO:0000313" key="8">
    <source>
        <dbReference type="Proteomes" id="UP000580250"/>
    </source>
</evidence>
<keyword evidence="4" id="KW-0862">Zinc</keyword>